<dbReference type="Proteomes" id="UP000192277">
    <property type="component" value="Unassembled WGS sequence"/>
</dbReference>
<organism evidence="1 2">
    <name type="scientific">Niastella koreensis</name>
    <dbReference type="NCBI Taxonomy" id="354356"/>
    <lineage>
        <taxon>Bacteria</taxon>
        <taxon>Pseudomonadati</taxon>
        <taxon>Bacteroidota</taxon>
        <taxon>Chitinophagia</taxon>
        <taxon>Chitinophagales</taxon>
        <taxon>Chitinophagaceae</taxon>
        <taxon>Niastella</taxon>
    </lineage>
</organism>
<dbReference type="EMBL" id="LWBO01000001">
    <property type="protein sequence ID" value="OQP55516.1"/>
    <property type="molecule type" value="Genomic_DNA"/>
</dbReference>
<dbReference type="PROSITE" id="PS51257">
    <property type="entry name" value="PROKAR_LIPOPROTEIN"/>
    <property type="match status" value="1"/>
</dbReference>
<dbReference type="Gene3D" id="2.50.20.10">
    <property type="entry name" value="Lipoprotein localisation LolA/LolB/LppX"/>
    <property type="match status" value="1"/>
</dbReference>
<proteinExistence type="predicted"/>
<sequence length="273" mass="31459">MKYISGLVIIVIIMAAATSCRSTKTIQTAIAKKDTAVVVPVVDSRADSMHYIRKIWDTIRQNDIKFNTFNAKIKVHFERSDGKNYDFNAYVKMKKDSLLWVSVRLPLIDFEAFRVKITPDSLIILDKTQKTYQLRSVQSLQEVIKIPLTFADLQNLLIGNPIFLDSNINSYKKDDRYISLMSVGAVFKHLLTVSKDDYTIQHSKLDDVDPVRSRTADITYGDYQNKNGVQFSAYRKITVSEKQKLDVSMEYKQFDFNVDLNTPFGIPKNYKRN</sequence>
<keyword evidence="2" id="KW-1185">Reference proteome</keyword>
<dbReference type="Pfam" id="PF14125">
    <property type="entry name" value="DUF4292"/>
    <property type="match status" value="1"/>
</dbReference>
<evidence type="ECO:0000313" key="1">
    <source>
        <dbReference type="EMBL" id="OQP55516.1"/>
    </source>
</evidence>
<evidence type="ECO:0008006" key="3">
    <source>
        <dbReference type="Google" id="ProtNLM"/>
    </source>
</evidence>
<dbReference type="InterPro" id="IPR025634">
    <property type="entry name" value="DUF4292"/>
</dbReference>
<gene>
    <name evidence="1" type="ORF">A4D02_04210</name>
</gene>
<protein>
    <recommendedName>
        <fullName evidence="3">DUF4292 domain-containing protein</fullName>
    </recommendedName>
</protein>
<accession>A0ABX3P6B3</accession>
<comment type="caution">
    <text evidence="1">The sequence shown here is derived from an EMBL/GenBank/DDBJ whole genome shotgun (WGS) entry which is preliminary data.</text>
</comment>
<evidence type="ECO:0000313" key="2">
    <source>
        <dbReference type="Proteomes" id="UP000192277"/>
    </source>
</evidence>
<dbReference type="RefSeq" id="WP_014223130.1">
    <property type="nucleotide sequence ID" value="NZ_LWBO01000001.1"/>
</dbReference>
<name>A0ABX3P6B3_9BACT</name>
<reference evidence="1 2" key="1">
    <citation type="submission" date="2016-04" db="EMBL/GenBank/DDBJ databases">
        <authorList>
            <person name="Chen L."/>
            <person name="Zhuang W."/>
            <person name="Wang G."/>
        </authorList>
    </citation>
    <scope>NUCLEOTIDE SEQUENCE [LARGE SCALE GENOMIC DNA]</scope>
    <source>
        <strain evidence="2">GR20</strain>
    </source>
</reference>